<accession>A0A7H4N042</accession>
<dbReference type="InterPro" id="IPR008565">
    <property type="entry name" value="TtsA-like_GH18_dom"/>
</dbReference>
<dbReference type="Proteomes" id="UP000254863">
    <property type="component" value="Unassembled WGS sequence"/>
</dbReference>
<evidence type="ECO:0000313" key="2">
    <source>
        <dbReference type="EMBL" id="STV72464.1"/>
    </source>
</evidence>
<protein>
    <submittedName>
        <fullName evidence="2">Predicted lysozyme (DUF847)</fullName>
    </submittedName>
</protein>
<proteinExistence type="predicted"/>
<reference evidence="2 3" key="1">
    <citation type="submission" date="2018-06" db="EMBL/GenBank/DDBJ databases">
        <authorList>
            <consortium name="Pathogen Informatics"/>
            <person name="Doyle S."/>
        </authorList>
    </citation>
    <scope>NUCLEOTIDE SEQUENCE [LARGE SCALE GENOMIC DNA]</scope>
    <source>
        <strain evidence="2 3">NCTC11685</strain>
    </source>
</reference>
<name>A0A7H4N042_9ENTR</name>
<evidence type="ECO:0000313" key="3">
    <source>
        <dbReference type="Proteomes" id="UP000254863"/>
    </source>
</evidence>
<dbReference type="EMBL" id="UGMS01000001">
    <property type="protein sequence ID" value="STV72464.1"/>
    <property type="molecule type" value="Genomic_DNA"/>
</dbReference>
<gene>
    <name evidence="2" type="ORF">NCTC11685_00606</name>
</gene>
<dbReference type="AlphaFoldDB" id="A0A7H4N042"/>
<dbReference type="InterPro" id="IPR023346">
    <property type="entry name" value="Lysozyme-like_dom_sf"/>
</dbReference>
<sequence>MNKDEIFNVILEKEGGYVNHPDDKGGPTNWGLLKSPHGLMVMMAICKN</sequence>
<dbReference type="SUPFAM" id="SSF53955">
    <property type="entry name" value="Lysozyme-like"/>
    <property type="match status" value="1"/>
</dbReference>
<evidence type="ECO:0000259" key="1">
    <source>
        <dbReference type="Pfam" id="PF05838"/>
    </source>
</evidence>
<organism evidence="2 3">
    <name type="scientific">Klebsiella michiganensis</name>
    <dbReference type="NCBI Taxonomy" id="1134687"/>
    <lineage>
        <taxon>Bacteria</taxon>
        <taxon>Pseudomonadati</taxon>
        <taxon>Pseudomonadota</taxon>
        <taxon>Gammaproteobacteria</taxon>
        <taxon>Enterobacterales</taxon>
        <taxon>Enterobacteriaceae</taxon>
        <taxon>Klebsiella/Raoultella group</taxon>
        <taxon>Klebsiella</taxon>
    </lineage>
</organism>
<dbReference type="Pfam" id="PF05838">
    <property type="entry name" value="Glyco_hydro_108"/>
    <property type="match status" value="1"/>
</dbReference>
<feature type="domain" description="TtsA-like Glycoside hydrolase family 108" evidence="1">
    <location>
        <begin position="8"/>
        <end position="33"/>
    </location>
</feature>
<comment type="caution">
    <text evidence="2">The sequence shown here is derived from an EMBL/GenBank/DDBJ whole genome shotgun (WGS) entry which is preliminary data.</text>
</comment>
<dbReference type="Gene3D" id="1.20.141.10">
    <property type="entry name" value="Chitosanase, subunit A, domain 1"/>
    <property type="match status" value="1"/>
</dbReference>